<dbReference type="Proteomes" id="UP001331761">
    <property type="component" value="Unassembled WGS sequence"/>
</dbReference>
<name>A0AAN8G2F4_TRICO</name>
<organism evidence="1 2">
    <name type="scientific">Trichostrongylus colubriformis</name>
    <name type="common">Black scour worm</name>
    <dbReference type="NCBI Taxonomy" id="6319"/>
    <lineage>
        <taxon>Eukaryota</taxon>
        <taxon>Metazoa</taxon>
        <taxon>Ecdysozoa</taxon>
        <taxon>Nematoda</taxon>
        <taxon>Chromadorea</taxon>
        <taxon>Rhabditida</taxon>
        <taxon>Rhabditina</taxon>
        <taxon>Rhabditomorpha</taxon>
        <taxon>Strongyloidea</taxon>
        <taxon>Trichostrongylidae</taxon>
        <taxon>Trichostrongylus</taxon>
    </lineage>
</organism>
<reference evidence="1 2" key="1">
    <citation type="submission" date="2019-10" db="EMBL/GenBank/DDBJ databases">
        <title>Assembly and Annotation for the nematode Trichostrongylus colubriformis.</title>
        <authorList>
            <person name="Martin J."/>
        </authorList>
    </citation>
    <scope>NUCLEOTIDE SEQUENCE [LARGE SCALE GENOMIC DNA]</scope>
    <source>
        <strain evidence="1">G859</strain>
        <tissue evidence="1">Whole worm</tissue>
    </source>
</reference>
<dbReference type="AlphaFoldDB" id="A0AAN8G2F4"/>
<accession>A0AAN8G2F4</accession>
<dbReference type="EMBL" id="WIXE01005656">
    <property type="protein sequence ID" value="KAK5982000.1"/>
    <property type="molecule type" value="Genomic_DNA"/>
</dbReference>
<comment type="caution">
    <text evidence="1">The sequence shown here is derived from an EMBL/GenBank/DDBJ whole genome shotgun (WGS) entry which is preliminary data.</text>
</comment>
<protein>
    <submittedName>
        <fullName evidence="1">Uncharacterized protein</fullName>
    </submittedName>
</protein>
<proteinExistence type="predicted"/>
<sequence>SASFQEPRFAALYASKCPCHFHHFGHFDSCDNRIQ</sequence>
<evidence type="ECO:0000313" key="2">
    <source>
        <dbReference type="Proteomes" id="UP001331761"/>
    </source>
</evidence>
<feature type="non-terminal residue" evidence="1">
    <location>
        <position position="1"/>
    </location>
</feature>
<gene>
    <name evidence="1" type="ORF">GCK32_022445</name>
</gene>
<evidence type="ECO:0000313" key="1">
    <source>
        <dbReference type="EMBL" id="KAK5982000.1"/>
    </source>
</evidence>
<keyword evidence="2" id="KW-1185">Reference proteome</keyword>